<dbReference type="PANTHER" id="PTHR30619:SF1">
    <property type="entry name" value="RECOMBINATION PROTEIN 2"/>
    <property type="match status" value="1"/>
</dbReference>
<dbReference type="InterPro" id="IPR001279">
    <property type="entry name" value="Metallo-B-lactamas"/>
</dbReference>
<evidence type="ECO:0000313" key="2">
    <source>
        <dbReference type="EMBL" id="SFT83208.1"/>
    </source>
</evidence>
<dbReference type="SUPFAM" id="SSF56281">
    <property type="entry name" value="Metallo-hydrolase/oxidoreductase"/>
    <property type="match status" value="1"/>
</dbReference>
<evidence type="ECO:0000259" key="1">
    <source>
        <dbReference type="Pfam" id="PF00753"/>
    </source>
</evidence>
<keyword evidence="2" id="KW-0378">Hydrolase</keyword>
<reference evidence="2 3" key="1">
    <citation type="submission" date="2016-10" db="EMBL/GenBank/DDBJ databases">
        <authorList>
            <person name="Varghese N."/>
            <person name="Submissions S."/>
        </authorList>
    </citation>
    <scope>NUCLEOTIDE SEQUENCE [LARGE SCALE GENOMIC DNA]</scope>
    <source>
        <strain evidence="2 3">CGMCC 1.8499</strain>
    </source>
</reference>
<dbReference type="Pfam" id="PF00753">
    <property type="entry name" value="Lactamase_B"/>
    <property type="match status" value="1"/>
</dbReference>
<protein>
    <submittedName>
        <fullName evidence="2">Metal-dependent hydrolase, beta-lactamase superfamily II</fullName>
    </submittedName>
</protein>
<proteinExistence type="predicted"/>
<sequence>MALVITIFKANYGDAFLIKELSSGKQFIVDCGFKLTYRQHIKKKTNSVDFIILTHSDEDHINGAFPLLEDYPEYFSLNKVYVNSPESIAVPRVAGGISIKQANSLFKLLNEKAVQFEGLTQGEVLEISDDFSLEIISPTSDDLECFHKKFIEEITSDLSDKKETDISSNVATKTITEWAELPDSFLKKSDDIANTSSIAFILNYKDKKVLFLADSHPEVISDYFQQQGFSSEKKAVFDYIKLSHHGSAKSISKRLISMVSCNNYIISTNGGKARSKHPSVETIAKLAILVDRNKNDEINFYFNHSVSAIETRNGSLLSENERLLYKINYIEQNEITLT</sequence>
<dbReference type="PANTHER" id="PTHR30619">
    <property type="entry name" value="DNA INTERNALIZATION/COMPETENCE PROTEIN COMEC/REC2"/>
    <property type="match status" value="1"/>
</dbReference>
<name>A0ABY1GLG9_9GAMM</name>
<evidence type="ECO:0000313" key="3">
    <source>
        <dbReference type="Proteomes" id="UP000183805"/>
    </source>
</evidence>
<dbReference type="GO" id="GO:0016787">
    <property type="term" value="F:hydrolase activity"/>
    <property type="evidence" value="ECO:0007669"/>
    <property type="project" value="UniProtKB-KW"/>
</dbReference>
<feature type="domain" description="Metallo-beta-lactamase" evidence="1">
    <location>
        <begin position="12"/>
        <end position="71"/>
    </location>
</feature>
<comment type="caution">
    <text evidence="2">The sequence shown here is derived from an EMBL/GenBank/DDBJ whole genome shotgun (WGS) entry which is preliminary data.</text>
</comment>
<dbReference type="InterPro" id="IPR036866">
    <property type="entry name" value="RibonucZ/Hydroxyglut_hydro"/>
</dbReference>
<dbReference type="Gene3D" id="3.60.15.10">
    <property type="entry name" value="Ribonuclease Z/Hydroxyacylglutathione hydrolase-like"/>
    <property type="match status" value="1"/>
</dbReference>
<accession>A0ABY1GLG9</accession>
<keyword evidence="3" id="KW-1185">Reference proteome</keyword>
<dbReference type="Proteomes" id="UP000183805">
    <property type="component" value="Unassembled WGS sequence"/>
</dbReference>
<dbReference type="EMBL" id="FPAZ01000011">
    <property type="protein sequence ID" value="SFT83208.1"/>
    <property type="molecule type" value="Genomic_DNA"/>
</dbReference>
<gene>
    <name evidence="2" type="ORF">SAMN04487854_11169</name>
</gene>
<dbReference type="InterPro" id="IPR052159">
    <property type="entry name" value="Competence_DNA_uptake"/>
</dbReference>
<organism evidence="2 3">
    <name type="scientific">Pseudoalteromonas lipolytica</name>
    <dbReference type="NCBI Taxonomy" id="570156"/>
    <lineage>
        <taxon>Bacteria</taxon>
        <taxon>Pseudomonadati</taxon>
        <taxon>Pseudomonadota</taxon>
        <taxon>Gammaproteobacteria</taxon>
        <taxon>Alteromonadales</taxon>
        <taxon>Pseudoalteromonadaceae</taxon>
        <taxon>Pseudoalteromonas</taxon>
    </lineage>
</organism>
<dbReference type="RefSeq" id="WP_036973131.1">
    <property type="nucleotide sequence ID" value="NZ_FPAZ01000011.1"/>
</dbReference>